<sequence length="160" mass="18581">MIILTLDTKKCMSSLLLSEAFDHFFFIEGEITTFGKFTMDGYMQKDFFAEPPRQSYAFWKDIRPYCFSLIKGKRTPLGFRFIFSLSGDDIPAFLEEHRLDFTPQEIQGLFLNFRFDGSRLTCTTGVSVSKFTLDKSLEQTWDKWAQALFAGLQIPFESEL</sequence>
<reference evidence="1" key="2">
    <citation type="submission" date="2021-09" db="EMBL/GenBank/DDBJ databases">
        <authorList>
            <person name="Gilroy R."/>
        </authorList>
    </citation>
    <scope>NUCLEOTIDE SEQUENCE</scope>
    <source>
        <strain evidence="1">ChiSjej5B23-16112</strain>
    </source>
</reference>
<protein>
    <submittedName>
        <fullName evidence="1">DUF5721 family protein</fullName>
    </submittedName>
</protein>
<dbReference type="EMBL" id="DYVY01000162">
    <property type="protein sequence ID" value="HJF95072.1"/>
    <property type="molecule type" value="Genomic_DNA"/>
</dbReference>
<accession>A0A921I3B2</accession>
<reference evidence="1" key="1">
    <citation type="journal article" date="2021" name="PeerJ">
        <title>Extensive microbial diversity within the chicken gut microbiome revealed by metagenomics and culture.</title>
        <authorList>
            <person name="Gilroy R."/>
            <person name="Ravi A."/>
            <person name="Getino M."/>
            <person name="Pursley I."/>
            <person name="Horton D.L."/>
            <person name="Alikhan N.F."/>
            <person name="Baker D."/>
            <person name="Gharbi K."/>
            <person name="Hall N."/>
            <person name="Watson M."/>
            <person name="Adriaenssens E.M."/>
            <person name="Foster-Nyarko E."/>
            <person name="Jarju S."/>
            <person name="Secka A."/>
            <person name="Antonio M."/>
            <person name="Oren A."/>
            <person name="Chaudhuri R.R."/>
            <person name="La Ragione R."/>
            <person name="Hildebrand F."/>
            <person name="Pallen M.J."/>
        </authorList>
    </citation>
    <scope>NUCLEOTIDE SEQUENCE</scope>
    <source>
        <strain evidence="1">ChiSjej5B23-16112</strain>
    </source>
</reference>
<comment type="caution">
    <text evidence="1">The sequence shown here is derived from an EMBL/GenBank/DDBJ whole genome shotgun (WGS) entry which is preliminary data.</text>
</comment>
<organism evidence="1 2">
    <name type="scientific">Lachnoclostridium phocaeense</name>
    <dbReference type="NCBI Taxonomy" id="1871021"/>
    <lineage>
        <taxon>Bacteria</taxon>
        <taxon>Bacillati</taxon>
        <taxon>Bacillota</taxon>
        <taxon>Clostridia</taxon>
        <taxon>Lachnospirales</taxon>
        <taxon>Lachnospiraceae</taxon>
    </lineage>
</organism>
<dbReference type="OrthoDB" id="9787986at2"/>
<dbReference type="Proteomes" id="UP000769156">
    <property type="component" value="Unassembled WGS sequence"/>
</dbReference>
<name>A0A921I3B2_9FIRM</name>
<dbReference type="InterPro" id="IPR043779">
    <property type="entry name" value="DUF5721"/>
</dbReference>
<proteinExistence type="predicted"/>
<gene>
    <name evidence="1" type="ORF">K8V82_09850</name>
</gene>
<evidence type="ECO:0000313" key="1">
    <source>
        <dbReference type="EMBL" id="HJF95072.1"/>
    </source>
</evidence>
<evidence type="ECO:0000313" key="2">
    <source>
        <dbReference type="Proteomes" id="UP000769156"/>
    </source>
</evidence>
<dbReference type="AlphaFoldDB" id="A0A921I3B2"/>
<dbReference type="Pfam" id="PF18988">
    <property type="entry name" value="DUF5721"/>
    <property type="match status" value="1"/>
</dbReference>